<keyword evidence="5" id="KW-0812">Transmembrane</keyword>
<dbReference type="PROSITE" id="PS00109">
    <property type="entry name" value="PROTEIN_KINASE_TYR"/>
    <property type="match status" value="1"/>
</dbReference>
<dbReference type="Gene3D" id="3.60.40.10">
    <property type="entry name" value="PPM-type phosphatase domain"/>
    <property type="match status" value="1"/>
</dbReference>
<dbReference type="Gene3D" id="1.10.510.10">
    <property type="entry name" value="Transferase(Phosphotransferase) domain 1"/>
    <property type="match status" value="1"/>
</dbReference>
<sequence length="600" mass="68439">MSGTLKISVGQYSDKGRKEINQDFHGVYMPKEPQLSSKGVAIAMADGISSSTVSHIASEAAVTGFLEDYFCTSEAWSVKKSAQRVLLATNSWLHAQTQQSQYRYDKDRGYVCTFSALIFKSNTAHIFHVGDTRIYRLQDNHLEQLTNDHRLWVSQDKSYLSRALGIDHHLEIDYQALPIEMGDRFLLMTDGVYEFVNHVFIINAIKKHGDDLATVATMIVNEAYRQGSSDNLTIQIVAVEELPNQNADEIYRQITELPFPPTLTARMIFDGYQIMRELHNSNRSHVYLAMDTETNTPVVIKTPSIDLRNDPAYLENFLMEDWIARRIDSPHVLKPCEQTRKRNYLYIVTEFIDGLTLKQWMIDNPKPDLETVRGIIDQIAKGLRAFHRLEMVHQDLRPENIMIDSSGTVKIIDFGSTRVAGLTEMNSPIERHPLLGTAPYSAPEYFLGENGTPRSDLFSLGVITYQMLTGNLPYGTQVAKCKTKAAQNRLNYYSILNNERAIPAWIDDTIKKAVHPNPYKRYEALSEFVHDLRYPNQTFLNKTHPPLIERDPVTFWKSISLILTIIVVTLLIQLRNEREITSSNVEKGFGGSIDRCRRQG</sequence>
<dbReference type="RefSeq" id="WP_014147766.1">
    <property type="nucleotide sequence ID" value="NC_016112.1"/>
</dbReference>
<evidence type="ECO:0000259" key="7">
    <source>
        <dbReference type="PROSITE" id="PS51746"/>
    </source>
</evidence>
<evidence type="ECO:0000313" key="8">
    <source>
        <dbReference type="EMBL" id="CCE22968.1"/>
    </source>
</evidence>
<reference evidence="9" key="1">
    <citation type="journal article" date="2012" name="J. Bacteriol.">
        <title>Genome sequence of the haloalkaliphilic methanotrophic bacterium Methylomicrobium alcaliphilum 20Z.</title>
        <authorList>
            <person name="Vuilleumier S."/>
            <person name="Khmelenina V.N."/>
            <person name="Bringel F."/>
            <person name="Reshetnikov A.S."/>
            <person name="Lajus A."/>
            <person name="Mangenot S."/>
            <person name="Rouy Z."/>
            <person name="Op den Camp H.J."/>
            <person name="Jetten M.S."/>
            <person name="Dispirito A.A."/>
            <person name="Dunfield P."/>
            <person name="Klotz M.G."/>
            <person name="Semrau J.D."/>
            <person name="Stein L.Y."/>
            <person name="Barbe V."/>
            <person name="Medigue C."/>
            <person name="Trotsenko Y.A."/>
            <person name="Kalyuzhnaya M.G."/>
        </authorList>
    </citation>
    <scope>NUCLEOTIDE SEQUENCE [LARGE SCALE GENOMIC DNA]</scope>
    <source>
        <strain evidence="9">DSM 19304 / NCIMB 14124 / VKM B-2133 / 20Z</strain>
    </source>
</reference>
<keyword evidence="5" id="KW-0472">Membrane</keyword>
<dbReference type="SMART" id="SM00331">
    <property type="entry name" value="PP2C_SIG"/>
    <property type="match status" value="1"/>
</dbReference>
<evidence type="ECO:0000256" key="5">
    <source>
        <dbReference type="SAM" id="Phobius"/>
    </source>
</evidence>
<name>G4SVJ6_META2</name>
<accession>G4SVJ6</accession>
<keyword evidence="2" id="KW-0547">Nucleotide-binding</keyword>
<feature type="transmembrane region" description="Helical" evidence="5">
    <location>
        <begin position="555"/>
        <end position="574"/>
    </location>
</feature>
<dbReference type="InterPro" id="IPR036457">
    <property type="entry name" value="PPM-type-like_dom_sf"/>
</dbReference>
<evidence type="ECO:0000256" key="3">
    <source>
        <dbReference type="ARBA" id="ARBA00022777"/>
    </source>
</evidence>
<dbReference type="SMART" id="SM00332">
    <property type="entry name" value="PP2Cc"/>
    <property type="match status" value="1"/>
</dbReference>
<dbReference type="AlphaFoldDB" id="G4SVJ6"/>
<dbReference type="EMBL" id="FO082060">
    <property type="protein sequence ID" value="CCE22968.1"/>
    <property type="molecule type" value="Genomic_DNA"/>
</dbReference>
<gene>
    <name evidence="8" type="ordered locus">MEALZ_1279</name>
</gene>
<dbReference type="InterPro" id="IPR008266">
    <property type="entry name" value="Tyr_kinase_AS"/>
</dbReference>
<keyword evidence="1" id="KW-0808">Transferase</keyword>
<dbReference type="KEGG" id="mah:MEALZ_1279"/>
<keyword evidence="5" id="KW-1133">Transmembrane helix</keyword>
<dbReference type="HOGENOM" id="CLU_034273_0_0_6"/>
<dbReference type="SUPFAM" id="SSF81606">
    <property type="entry name" value="PP2C-like"/>
    <property type="match status" value="1"/>
</dbReference>
<feature type="domain" description="Protein kinase" evidence="6">
    <location>
        <begin position="272"/>
        <end position="533"/>
    </location>
</feature>
<dbReference type="PANTHER" id="PTHR43289">
    <property type="entry name" value="MITOGEN-ACTIVATED PROTEIN KINASE KINASE KINASE 20-RELATED"/>
    <property type="match status" value="1"/>
</dbReference>
<dbReference type="InterPro" id="IPR011009">
    <property type="entry name" value="Kinase-like_dom_sf"/>
</dbReference>
<keyword evidence="4" id="KW-0067">ATP-binding</keyword>
<dbReference type="GO" id="GO:0005524">
    <property type="term" value="F:ATP binding"/>
    <property type="evidence" value="ECO:0007669"/>
    <property type="project" value="UniProtKB-KW"/>
</dbReference>
<dbReference type="PROSITE" id="PS50011">
    <property type="entry name" value="PROTEIN_KINASE_DOM"/>
    <property type="match status" value="1"/>
</dbReference>
<dbReference type="InterPro" id="IPR000719">
    <property type="entry name" value="Prot_kinase_dom"/>
</dbReference>
<keyword evidence="9" id="KW-1185">Reference proteome</keyword>
<evidence type="ECO:0000256" key="4">
    <source>
        <dbReference type="ARBA" id="ARBA00022840"/>
    </source>
</evidence>
<evidence type="ECO:0000259" key="6">
    <source>
        <dbReference type="PROSITE" id="PS50011"/>
    </source>
</evidence>
<feature type="domain" description="PPM-type phosphatase" evidence="7">
    <location>
        <begin position="8"/>
        <end position="239"/>
    </location>
</feature>
<proteinExistence type="predicted"/>
<dbReference type="CDD" id="cd14014">
    <property type="entry name" value="STKc_PknB_like"/>
    <property type="match status" value="1"/>
</dbReference>
<dbReference type="Pfam" id="PF00069">
    <property type="entry name" value="Pkinase"/>
    <property type="match status" value="1"/>
</dbReference>
<dbReference type="PROSITE" id="PS51746">
    <property type="entry name" value="PPM_2"/>
    <property type="match status" value="1"/>
</dbReference>
<dbReference type="GO" id="GO:0004674">
    <property type="term" value="F:protein serine/threonine kinase activity"/>
    <property type="evidence" value="ECO:0007669"/>
    <property type="project" value="TreeGrafter"/>
</dbReference>
<evidence type="ECO:0000313" key="9">
    <source>
        <dbReference type="Proteomes" id="UP000008315"/>
    </source>
</evidence>
<dbReference type="InterPro" id="IPR001932">
    <property type="entry name" value="PPM-type_phosphatase-like_dom"/>
</dbReference>
<keyword evidence="3 8" id="KW-0418">Kinase</keyword>
<dbReference type="Proteomes" id="UP000008315">
    <property type="component" value="Chromosome"/>
</dbReference>
<evidence type="ECO:0000256" key="2">
    <source>
        <dbReference type="ARBA" id="ARBA00022741"/>
    </source>
</evidence>
<evidence type="ECO:0000256" key="1">
    <source>
        <dbReference type="ARBA" id="ARBA00022679"/>
    </source>
</evidence>
<dbReference type="STRING" id="1091494.MEALZ_1279"/>
<organism evidence="8 9">
    <name type="scientific">Methylotuvimicrobium alcaliphilum (strain DSM 19304 / NCIMB 14124 / VKM B-2133 / 20Z)</name>
    <name type="common">Methylomicrobium alcaliphilum</name>
    <dbReference type="NCBI Taxonomy" id="1091494"/>
    <lineage>
        <taxon>Bacteria</taxon>
        <taxon>Pseudomonadati</taxon>
        <taxon>Pseudomonadota</taxon>
        <taxon>Gammaproteobacteria</taxon>
        <taxon>Methylococcales</taxon>
        <taxon>Methylococcaceae</taxon>
        <taxon>Methylotuvimicrobium</taxon>
    </lineage>
</organism>
<dbReference type="Pfam" id="PF13672">
    <property type="entry name" value="PP2C_2"/>
    <property type="match status" value="1"/>
</dbReference>
<dbReference type="SUPFAM" id="SSF56112">
    <property type="entry name" value="Protein kinase-like (PK-like)"/>
    <property type="match status" value="1"/>
</dbReference>
<dbReference type="PATRIC" id="fig|271065.3.peg.1301"/>
<dbReference type="CDD" id="cd00143">
    <property type="entry name" value="PP2Cc"/>
    <property type="match status" value="1"/>
</dbReference>
<protein>
    <submittedName>
        <fullName evidence="8">Dual serine/threonine-protein kinase/phosphatase</fullName>
    </submittedName>
</protein>
<dbReference type="PANTHER" id="PTHR43289:SF6">
    <property type="entry name" value="SERINE_THREONINE-PROTEIN KINASE NEKL-3"/>
    <property type="match status" value="1"/>
</dbReference>